<dbReference type="RefSeq" id="WP_130962706.1">
    <property type="nucleotide sequence ID" value="NZ_SIRT01000001.1"/>
</dbReference>
<evidence type="ECO:0000313" key="1">
    <source>
        <dbReference type="EMBL" id="TBN06719.1"/>
    </source>
</evidence>
<dbReference type="EMBL" id="SIRT01000001">
    <property type="protein sequence ID" value="TBN06719.1"/>
    <property type="molecule type" value="Genomic_DNA"/>
</dbReference>
<organism evidence="1 2">
    <name type="scientific">Hyunsoonleella flava</name>
    <dbReference type="NCBI Taxonomy" id="2527939"/>
    <lineage>
        <taxon>Bacteria</taxon>
        <taxon>Pseudomonadati</taxon>
        <taxon>Bacteroidota</taxon>
        <taxon>Flavobacteriia</taxon>
        <taxon>Flavobacteriales</taxon>
        <taxon>Flavobacteriaceae</taxon>
    </lineage>
</organism>
<keyword evidence="2" id="KW-1185">Reference proteome</keyword>
<evidence type="ECO:0000313" key="2">
    <source>
        <dbReference type="Proteomes" id="UP000291142"/>
    </source>
</evidence>
<comment type="caution">
    <text evidence="1">The sequence shown here is derived from an EMBL/GenBank/DDBJ whole genome shotgun (WGS) entry which is preliminary data.</text>
</comment>
<dbReference type="Proteomes" id="UP000291142">
    <property type="component" value="Unassembled WGS sequence"/>
</dbReference>
<sequence>MQKKLLRINFSRNSSNNFARTTPRSYFKRSSRSLSFGRIQIKLSLDYARRRRHNVGYDVVSVIADIAKAST</sequence>
<dbReference type="AlphaFoldDB" id="A0A4Q9FHD8"/>
<protein>
    <submittedName>
        <fullName evidence="1">Uncharacterized protein</fullName>
    </submittedName>
</protein>
<name>A0A4Q9FHD8_9FLAO</name>
<reference evidence="1 2" key="1">
    <citation type="submission" date="2019-02" db="EMBL/GenBank/DDBJ databases">
        <title>Hyunsoonleella sp., isolated from marine sediment.</title>
        <authorList>
            <person name="Liu B.-T."/>
        </authorList>
    </citation>
    <scope>NUCLEOTIDE SEQUENCE [LARGE SCALE GENOMIC DNA]</scope>
    <source>
        <strain evidence="1 2">T58</strain>
    </source>
</reference>
<gene>
    <name evidence="1" type="ORF">EYD45_02215</name>
</gene>
<proteinExistence type="predicted"/>
<accession>A0A4Q9FHD8</accession>